<protein>
    <submittedName>
        <fullName evidence="2">Transcriptional regulator</fullName>
    </submittedName>
</protein>
<evidence type="ECO:0000259" key="1">
    <source>
        <dbReference type="Pfam" id="PF13601"/>
    </source>
</evidence>
<organism evidence="2 3">
    <name type="scientific">Sphingomonas donggukensis</name>
    <dbReference type="NCBI Taxonomy" id="2949093"/>
    <lineage>
        <taxon>Bacteria</taxon>
        <taxon>Pseudomonadati</taxon>
        <taxon>Pseudomonadota</taxon>
        <taxon>Alphaproteobacteria</taxon>
        <taxon>Sphingomonadales</taxon>
        <taxon>Sphingomonadaceae</taxon>
        <taxon>Sphingomonas</taxon>
    </lineage>
</organism>
<name>A0ABY4TSQ7_9SPHN</name>
<dbReference type="Gene3D" id="1.10.10.10">
    <property type="entry name" value="Winged helix-like DNA-binding domain superfamily/Winged helix DNA-binding domain"/>
    <property type="match status" value="1"/>
</dbReference>
<reference evidence="2" key="1">
    <citation type="submission" date="2022-05" db="EMBL/GenBank/DDBJ databases">
        <title>Sphingomonas sp. strain RMG20 Genome sequencing and assembly.</title>
        <authorList>
            <person name="Kim I."/>
        </authorList>
    </citation>
    <scope>NUCLEOTIDE SEQUENCE</scope>
    <source>
        <strain evidence="2">RMG20</strain>
    </source>
</reference>
<feature type="domain" description="Winged helix DNA-binding" evidence="1">
    <location>
        <begin position="16"/>
        <end position="95"/>
    </location>
</feature>
<sequence length="111" mass="11888">MTAATDGLEPLLHPPLRLQIAAILAQVSDMEFATLRDLTKVSDSVLSKHLSALIDGGLVEVRKAARDGRQRTWAALTRPGRKVYDRHLAALHALVAASAKAATRIGDAQQA</sequence>
<dbReference type="InterPro" id="IPR027395">
    <property type="entry name" value="WH_DNA-bd_dom"/>
</dbReference>
<dbReference type="SUPFAM" id="SSF46785">
    <property type="entry name" value="Winged helix' DNA-binding domain"/>
    <property type="match status" value="1"/>
</dbReference>
<dbReference type="EMBL" id="CP098401">
    <property type="protein sequence ID" value="URW75434.1"/>
    <property type="molecule type" value="Genomic_DNA"/>
</dbReference>
<dbReference type="PANTHER" id="PTHR37318">
    <property type="entry name" value="BSL7504 PROTEIN"/>
    <property type="match status" value="1"/>
</dbReference>
<evidence type="ECO:0000313" key="3">
    <source>
        <dbReference type="Proteomes" id="UP001055580"/>
    </source>
</evidence>
<dbReference type="Proteomes" id="UP001055580">
    <property type="component" value="Chromosome"/>
</dbReference>
<accession>A0ABY4TSQ7</accession>
<evidence type="ECO:0000313" key="2">
    <source>
        <dbReference type="EMBL" id="URW75434.1"/>
    </source>
</evidence>
<dbReference type="Pfam" id="PF13601">
    <property type="entry name" value="HTH_34"/>
    <property type="match status" value="1"/>
</dbReference>
<dbReference type="InterPro" id="IPR036388">
    <property type="entry name" value="WH-like_DNA-bd_sf"/>
</dbReference>
<dbReference type="InterPro" id="IPR036390">
    <property type="entry name" value="WH_DNA-bd_sf"/>
</dbReference>
<keyword evidence="3" id="KW-1185">Reference proteome</keyword>
<proteinExistence type="predicted"/>
<gene>
    <name evidence="2" type="ORF">M9980_12985</name>
</gene>
<dbReference type="PANTHER" id="PTHR37318:SF1">
    <property type="entry name" value="BSL7504 PROTEIN"/>
    <property type="match status" value="1"/>
</dbReference>
<dbReference type="RefSeq" id="WP_250751619.1">
    <property type="nucleotide sequence ID" value="NZ_CP098401.1"/>
</dbReference>